<name>A0A166Q3Y0_9AGAM</name>
<keyword evidence="3" id="KW-1185">Reference proteome</keyword>
<gene>
    <name evidence="2" type="ORF">FIBSPDRAFT_886946</name>
</gene>
<evidence type="ECO:0000313" key="2">
    <source>
        <dbReference type="EMBL" id="KZP26729.1"/>
    </source>
</evidence>
<dbReference type="AlphaFoldDB" id="A0A166Q3Y0"/>
<protein>
    <submittedName>
        <fullName evidence="2">Uncharacterized protein</fullName>
    </submittedName>
</protein>
<feature type="compositionally biased region" description="Basic and acidic residues" evidence="1">
    <location>
        <begin position="22"/>
        <end position="42"/>
    </location>
</feature>
<accession>A0A166Q3Y0</accession>
<dbReference type="EMBL" id="KV417512">
    <property type="protein sequence ID" value="KZP26729.1"/>
    <property type="molecule type" value="Genomic_DNA"/>
</dbReference>
<reference evidence="2 3" key="1">
    <citation type="journal article" date="2016" name="Mol. Biol. Evol.">
        <title>Comparative Genomics of Early-Diverging Mushroom-Forming Fungi Provides Insights into the Origins of Lignocellulose Decay Capabilities.</title>
        <authorList>
            <person name="Nagy L.G."/>
            <person name="Riley R."/>
            <person name="Tritt A."/>
            <person name="Adam C."/>
            <person name="Daum C."/>
            <person name="Floudas D."/>
            <person name="Sun H."/>
            <person name="Yadav J.S."/>
            <person name="Pangilinan J."/>
            <person name="Larsson K.H."/>
            <person name="Matsuura K."/>
            <person name="Barry K."/>
            <person name="Labutti K."/>
            <person name="Kuo R."/>
            <person name="Ohm R.A."/>
            <person name="Bhattacharya S.S."/>
            <person name="Shirouzu T."/>
            <person name="Yoshinaga Y."/>
            <person name="Martin F.M."/>
            <person name="Grigoriev I.V."/>
            <person name="Hibbett D.S."/>
        </authorList>
    </citation>
    <scope>NUCLEOTIDE SEQUENCE [LARGE SCALE GENOMIC DNA]</scope>
    <source>
        <strain evidence="2 3">CBS 109695</strain>
    </source>
</reference>
<evidence type="ECO:0000256" key="1">
    <source>
        <dbReference type="SAM" id="MobiDB-lite"/>
    </source>
</evidence>
<feature type="region of interest" description="Disordered" evidence="1">
    <location>
        <begin position="1"/>
        <end position="42"/>
    </location>
</feature>
<proteinExistence type="predicted"/>
<dbReference type="Proteomes" id="UP000076532">
    <property type="component" value="Unassembled WGS sequence"/>
</dbReference>
<evidence type="ECO:0000313" key="3">
    <source>
        <dbReference type="Proteomes" id="UP000076532"/>
    </source>
</evidence>
<organism evidence="2 3">
    <name type="scientific">Athelia psychrophila</name>
    <dbReference type="NCBI Taxonomy" id="1759441"/>
    <lineage>
        <taxon>Eukaryota</taxon>
        <taxon>Fungi</taxon>
        <taxon>Dikarya</taxon>
        <taxon>Basidiomycota</taxon>
        <taxon>Agaricomycotina</taxon>
        <taxon>Agaricomycetes</taxon>
        <taxon>Agaricomycetidae</taxon>
        <taxon>Atheliales</taxon>
        <taxon>Atheliaceae</taxon>
        <taxon>Athelia</taxon>
    </lineage>
</organism>
<sequence length="144" mass="16247">MACSAAADEVMREVPTVSPADSEVRVPPEPTNTEREPTIERRLNYGDLNRSYGSSGGSSVRQELHSYLQSIYRNSDVLDIPVREVARGVWRADVLINGLLVAQGARTMRERKRPRGRCCNIEGGWTACLANEWSFWSRARHFQP</sequence>